<dbReference type="EMBL" id="FNFX01000001">
    <property type="protein sequence ID" value="SDK14247.1"/>
    <property type="molecule type" value="Genomic_DNA"/>
</dbReference>
<dbReference type="Proteomes" id="UP000198629">
    <property type="component" value="Unassembled WGS sequence"/>
</dbReference>
<dbReference type="OrthoDB" id="9783733at2"/>
<dbReference type="InterPro" id="IPR013249">
    <property type="entry name" value="RNA_pol_sigma70_r4_t2"/>
</dbReference>
<dbReference type="InterPro" id="IPR014284">
    <property type="entry name" value="RNA_pol_sigma-70_dom"/>
</dbReference>
<reference evidence="6" key="1">
    <citation type="submission" date="2016-10" db="EMBL/GenBank/DDBJ databases">
        <authorList>
            <person name="Varghese N."/>
            <person name="Submissions S."/>
        </authorList>
    </citation>
    <scope>NUCLEOTIDE SEQUENCE [LARGE SCALE GENOMIC DNA]</scope>
    <source>
        <strain evidence="6">CBMB127</strain>
    </source>
</reference>
<organism evidence="5 6">
    <name type="scientific">Methylophilus rhizosphaerae</name>
    <dbReference type="NCBI Taxonomy" id="492660"/>
    <lineage>
        <taxon>Bacteria</taxon>
        <taxon>Pseudomonadati</taxon>
        <taxon>Pseudomonadota</taxon>
        <taxon>Betaproteobacteria</taxon>
        <taxon>Nitrosomonadales</taxon>
        <taxon>Methylophilaceae</taxon>
        <taxon>Methylophilus</taxon>
    </lineage>
</organism>
<dbReference type="Gene3D" id="1.10.10.10">
    <property type="entry name" value="Winged helix-like DNA-binding domain superfamily/Winged helix DNA-binding domain"/>
    <property type="match status" value="1"/>
</dbReference>
<dbReference type="RefSeq" id="WP_091468776.1">
    <property type="nucleotide sequence ID" value="NZ_FNFX01000001.1"/>
</dbReference>
<evidence type="ECO:0000259" key="4">
    <source>
        <dbReference type="Pfam" id="PF08281"/>
    </source>
</evidence>
<dbReference type="AlphaFoldDB" id="A0A1G8ZGS7"/>
<keyword evidence="6" id="KW-1185">Reference proteome</keyword>
<proteinExistence type="predicted"/>
<dbReference type="InterPro" id="IPR013324">
    <property type="entry name" value="RNA_pol_sigma_r3/r4-like"/>
</dbReference>
<dbReference type="GO" id="GO:0006352">
    <property type="term" value="P:DNA-templated transcription initiation"/>
    <property type="evidence" value="ECO:0007669"/>
    <property type="project" value="InterPro"/>
</dbReference>
<keyword evidence="1" id="KW-0805">Transcription regulation</keyword>
<feature type="domain" description="RNA polymerase sigma factor 70 region 4 type 2" evidence="4">
    <location>
        <begin position="108"/>
        <end position="156"/>
    </location>
</feature>
<dbReference type="Pfam" id="PF08281">
    <property type="entry name" value="Sigma70_r4_2"/>
    <property type="match status" value="1"/>
</dbReference>
<dbReference type="STRING" id="492660.SAMN05192566_0302"/>
<evidence type="ECO:0000313" key="6">
    <source>
        <dbReference type="Proteomes" id="UP000198629"/>
    </source>
</evidence>
<name>A0A1G8ZGS7_9PROT</name>
<dbReference type="PANTHER" id="PTHR43133">
    <property type="entry name" value="RNA POLYMERASE ECF-TYPE SIGMA FACTO"/>
    <property type="match status" value="1"/>
</dbReference>
<evidence type="ECO:0000313" key="5">
    <source>
        <dbReference type="EMBL" id="SDK14247.1"/>
    </source>
</evidence>
<dbReference type="GO" id="GO:0003677">
    <property type="term" value="F:DNA binding"/>
    <property type="evidence" value="ECO:0007669"/>
    <property type="project" value="InterPro"/>
</dbReference>
<gene>
    <name evidence="5" type="ORF">SAMN05192566_0302</name>
</gene>
<keyword evidence="3" id="KW-0804">Transcription</keyword>
<dbReference type="InterPro" id="IPR039425">
    <property type="entry name" value="RNA_pol_sigma-70-like"/>
</dbReference>
<accession>A0A1G8ZGS7</accession>
<sequence length="167" mass="19755">MSETLAWCGVDLQWAYTDVLKRIGRRTACVQKAKDILHDALVYFAVSSHPAREESPQAYLNGIVNHLLVDEFRYRMRFVDEEHIDETALILECSPEQLYETRQKLFHLQRIIDLLPIKCRQVFWMYHVDEMKQREIAVHLEISVNMVEKHLIRAMLDIRAFQQSLAN</sequence>
<dbReference type="PANTHER" id="PTHR43133:SF63">
    <property type="entry name" value="RNA POLYMERASE SIGMA FACTOR FECI-RELATED"/>
    <property type="match status" value="1"/>
</dbReference>
<dbReference type="NCBIfam" id="TIGR02937">
    <property type="entry name" value="sigma70-ECF"/>
    <property type="match status" value="1"/>
</dbReference>
<dbReference type="GO" id="GO:0016987">
    <property type="term" value="F:sigma factor activity"/>
    <property type="evidence" value="ECO:0007669"/>
    <property type="project" value="UniProtKB-KW"/>
</dbReference>
<evidence type="ECO:0000256" key="2">
    <source>
        <dbReference type="ARBA" id="ARBA00023082"/>
    </source>
</evidence>
<protein>
    <submittedName>
        <fullName evidence="5">RNA polymerase sigma-70 factor, ECF subfamily</fullName>
    </submittedName>
</protein>
<dbReference type="SUPFAM" id="SSF88659">
    <property type="entry name" value="Sigma3 and sigma4 domains of RNA polymerase sigma factors"/>
    <property type="match status" value="1"/>
</dbReference>
<evidence type="ECO:0000256" key="3">
    <source>
        <dbReference type="ARBA" id="ARBA00023163"/>
    </source>
</evidence>
<evidence type="ECO:0000256" key="1">
    <source>
        <dbReference type="ARBA" id="ARBA00023015"/>
    </source>
</evidence>
<keyword evidence="2" id="KW-0731">Sigma factor</keyword>
<dbReference type="InterPro" id="IPR036388">
    <property type="entry name" value="WH-like_DNA-bd_sf"/>
</dbReference>